<protein>
    <submittedName>
        <fullName evidence="2">Uncharacterized protein</fullName>
    </submittedName>
</protein>
<name>A0A0E0A8F0_9ORYZ</name>
<accession>A0A0E0A8F0</accession>
<dbReference type="EnsemblPlants" id="OGLUM06G12540.1">
    <property type="protein sequence ID" value="OGLUM06G12540.1"/>
    <property type="gene ID" value="OGLUM06G12540"/>
</dbReference>
<dbReference type="Proteomes" id="UP000026961">
    <property type="component" value="Chromosome 6"/>
</dbReference>
<organism evidence="2">
    <name type="scientific">Oryza glumipatula</name>
    <dbReference type="NCBI Taxonomy" id="40148"/>
    <lineage>
        <taxon>Eukaryota</taxon>
        <taxon>Viridiplantae</taxon>
        <taxon>Streptophyta</taxon>
        <taxon>Embryophyta</taxon>
        <taxon>Tracheophyta</taxon>
        <taxon>Spermatophyta</taxon>
        <taxon>Magnoliopsida</taxon>
        <taxon>Liliopsida</taxon>
        <taxon>Poales</taxon>
        <taxon>Poaceae</taxon>
        <taxon>BOP clade</taxon>
        <taxon>Oryzoideae</taxon>
        <taxon>Oryzeae</taxon>
        <taxon>Oryzinae</taxon>
        <taxon>Oryza</taxon>
    </lineage>
</organism>
<evidence type="ECO:0000256" key="1">
    <source>
        <dbReference type="SAM" id="MobiDB-lite"/>
    </source>
</evidence>
<evidence type="ECO:0000313" key="2">
    <source>
        <dbReference type="EnsemblPlants" id="OGLUM06G12540.1"/>
    </source>
</evidence>
<sequence length="231" mass="24499">MMMTKDTAKAIELHENQTANIDGSVTIPAAAGGVGPHKTDKSNNDHNDEQGHDKCSSIKDKECLQADSMVLSHDQVACIVSLLAAVPVATRCTQPSQHGPAGPSCIGPHKAKQIQHHGHPQWKHGDPKVFLLLCDCKAQDEDDDYNGQNECSRIAVEENKVPGVVGIPDNGVTGEVPGLGILPDTPGRIETCGICHCGCHNSQQLNPAAYVTMATIMAISKRSKASMARNG</sequence>
<proteinExistence type="predicted"/>
<feature type="region of interest" description="Disordered" evidence="1">
    <location>
        <begin position="27"/>
        <end position="55"/>
    </location>
</feature>
<dbReference type="HOGENOM" id="CLU_104811_0_0_1"/>
<dbReference type="Gramene" id="OGLUM06G12540.1">
    <property type="protein sequence ID" value="OGLUM06G12540.1"/>
    <property type="gene ID" value="OGLUM06G12540"/>
</dbReference>
<reference evidence="2" key="1">
    <citation type="submission" date="2015-04" db="UniProtKB">
        <authorList>
            <consortium name="EnsemblPlants"/>
        </authorList>
    </citation>
    <scope>IDENTIFICATION</scope>
</reference>
<evidence type="ECO:0000313" key="3">
    <source>
        <dbReference type="Proteomes" id="UP000026961"/>
    </source>
</evidence>
<reference evidence="2" key="2">
    <citation type="submission" date="2018-05" db="EMBL/GenBank/DDBJ databases">
        <title>OgluRS3 (Oryza glumaepatula Reference Sequence Version 3).</title>
        <authorList>
            <person name="Zhang J."/>
            <person name="Kudrna D."/>
            <person name="Lee S."/>
            <person name="Talag J."/>
            <person name="Welchert J."/>
            <person name="Wing R.A."/>
        </authorList>
    </citation>
    <scope>NUCLEOTIDE SEQUENCE [LARGE SCALE GENOMIC DNA]</scope>
</reference>
<dbReference type="AlphaFoldDB" id="A0A0E0A8F0"/>
<keyword evidence="3" id="KW-1185">Reference proteome</keyword>
<feature type="compositionally biased region" description="Basic and acidic residues" evidence="1">
    <location>
        <begin position="37"/>
        <end position="55"/>
    </location>
</feature>